<dbReference type="InterPro" id="IPR000415">
    <property type="entry name" value="Nitroreductase-like"/>
</dbReference>
<proteinExistence type="inferred from homology"/>
<keyword evidence="2 4" id="KW-0560">Oxidoreductase</keyword>
<protein>
    <submittedName>
        <fullName evidence="4">Nitroreductase family protein</fullName>
        <ecNumber evidence="4">1.7.1.-</ecNumber>
    </submittedName>
</protein>
<dbReference type="InterPro" id="IPR029479">
    <property type="entry name" value="Nitroreductase"/>
</dbReference>
<evidence type="ECO:0000259" key="3">
    <source>
        <dbReference type="Pfam" id="PF00881"/>
    </source>
</evidence>
<dbReference type="SUPFAM" id="SSF55469">
    <property type="entry name" value="FMN-dependent nitroreductase-like"/>
    <property type="match status" value="1"/>
</dbReference>
<evidence type="ECO:0000256" key="2">
    <source>
        <dbReference type="ARBA" id="ARBA00023002"/>
    </source>
</evidence>
<comment type="caution">
    <text evidence="4">The sequence shown here is derived from an EMBL/GenBank/DDBJ whole genome shotgun (WGS) entry which is preliminary data.</text>
</comment>
<dbReference type="PANTHER" id="PTHR43673">
    <property type="entry name" value="NAD(P)H NITROREDUCTASE YDGI-RELATED"/>
    <property type="match status" value="1"/>
</dbReference>
<dbReference type="Pfam" id="PF00881">
    <property type="entry name" value="Nitroreductase"/>
    <property type="match status" value="1"/>
</dbReference>
<evidence type="ECO:0000313" key="4">
    <source>
        <dbReference type="EMBL" id="MFD2659260.1"/>
    </source>
</evidence>
<name>A0ABW5QT60_9BACL</name>
<dbReference type="RefSeq" id="WP_379269674.1">
    <property type="nucleotide sequence ID" value="NZ_JBHUGT010000031.1"/>
</dbReference>
<feature type="domain" description="Nitroreductase" evidence="3">
    <location>
        <begin position="15"/>
        <end position="191"/>
    </location>
</feature>
<dbReference type="Proteomes" id="UP001597493">
    <property type="component" value="Unassembled WGS sequence"/>
</dbReference>
<dbReference type="EC" id="1.7.1.-" evidence="4"/>
<gene>
    <name evidence="4" type="ORF">ACFSW5_03165</name>
</gene>
<dbReference type="EMBL" id="JBHUMY010000001">
    <property type="protein sequence ID" value="MFD2659260.1"/>
    <property type="molecule type" value="Genomic_DNA"/>
</dbReference>
<accession>A0ABW5QT60</accession>
<organism evidence="4 5">
    <name type="scientific">Paenibacillus thailandensis</name>
    <dbReference type="NCBI Taxonomy" id="393250"/>
    <lineage>
        <taxon>Bacteria</taxon>
        <taxon>Bacillati</taxon>
        <taxon>Bacillota</taxon>
        <taxon>Bacilli</taxon>
        <taxon>Bacillales</taxon>
        <taxon>Paenibacillaceae</taxon>
        <taxon>Paenibacillus</taxon>
    </lineage>
</organism>
<reference evidence="5" key="1">
    <citation type="journal article" date="2019" name="Int. J. Syst. Evol. Microbiol.">
        <title>The Global Catalogue of Microorganisms (GCM) 10K type strain sequencing project: providing services to taxonomists for standard genome sequencing and annotation.</title>
        <authorList>
            <consortium name="The Broad Institute Genomics Platform"/>
            <consortium name="The Broad Institute Genome Sequencing Center for Infectious Disease"/>
            <person name="Wu L."/>
            <person name="Ma J."/>
        </authorList>
    </citation>
    <scope>NUCLEOTIDE SEQUENCE [LARGE SCALE GENOMIC DNA]</scope>
    <source>
        <strain evidence="5">TISTR 1827</strain>
    </source>
</reference>
<evidence type="ECO:0000313" key="5">
    <source>
        <dbReference type="Proteomes" id="UP001597493"/>
    </source>
</evidence>
<dbReference type="GO" id="GO:0016491">
    <property type="term" value="F:oxidoreductase activity"/>
    <property type="evidence" value="ECO:0007669"/>
    <property type="project" value="UniProtKB-KW"/>
</dbReference>
<keyword evidence="5" id="KW-1185">Reference proteome</keyword>
<evidence type="ECO:0000256" key="1">
    <source>
        <dbReference type="ARBA" id="ARBA00007118"/>
    </source>
</evidence>
<dbReference type="Gene3D" id="3.40.109.10">
    <property type="entry name" value="NADH Oxidase"/>
    <property type="match status" value="1"/>
</dbReference>
<dbReference type="CDD" id="cd02137">
    <property type="entry name" value="MhqN-like"/>
    <property type="match status" value="1"/>
</dbReference>
<dbReference type="PANTHER" id="PTHR43673:SF10">
    <property type="entry name" value="NADH DEHYDROGENASE_NAD(P)H NITROREDUCTASE XCC3605-RELATED"/>
    <property type="match status" value="1"/>
</dbReference>
<sequence>MSHSVLASNDLFTLLKERHSVRHYDPDFVISEEEIKEMLELAVKAPSSSNSQSWRFIVVTDKELKKQLKPVSNNQQQVEDASAVVVVLSDLKFYDKLDDIFTSAVEAGFMSQEIKENYVPNAVKLYASLSPERLMEVVSFDGGLVAMQLMLIAKSKGYDTVPMAGYDKEKLKELLNIPENLHPLILLPIGKAAQPGRNTTRLPLEDILTWNRFE</sequence>
<comment type="similarity">
    <text evidence="1">Belongs to the nitroreductase family.</text>
</comment>